<keyword evidence="1" id="KW-0472">Membrane</keyword>
<keyword evidence="3" id="KW-1185">Reference proteome</keyword>
<keyword evidence="1" id="KW-0812">Transmembrane</keyword>
<dbReference type="Proteomes" id="UP000183832">
    <property type="component" value="Unassembled WGS sequence"/>
</dbReference>
<protein>
    <submittedName>
        <fullName evidence="2">CLUMA_CG016834, isoform A</fullName>
    </submittedName>
</protein>
<keyword evidence="1" id="KW-1133">Transmembrane helix</keyword>
<proteinExistence type="predicted"/>
<reference evidence="2 3" key="1">
    <citation type="submission" date="2015-04" db="EMBL/GenBank/DDBJ databases">
        <authorList>
            <person name="Syromyatnikov M.Y."/>
            <person name="Popov V.N."/>
        </authorList>
    </citation>
    <scope>NUCLEOTIDE SEQUENCE [LARGE SCALE GENOMIC DNA]</scope>
</reference>
<sequence>MYPNFPLGVELRHFINIKNDVMMASSSHMYLNETLQMDDDKNMCRTALTSNKYFSCSHSVWIVRSQRRDNGDKKKVSYNSYTSFEGDDDEEGVILGFLICMQGSFIFIYVMPDGMLLRQTTVISHLKY</sequence>
<dbReference type="EMBL" id="CVRI01000059">
    <property type="protein sequence ID" value="CRL03586.1"/>
    <property type="molecule type" value="Genomic_DNA"/>
</dbReference>
<gene>
    <name evidence="2" type="ORF">CLUMA_CG016834</name>
</gene>
<dbReference type="AlphaFoldDB" id="A0A1J1IV50"/>
<evidence type="ECO:0000256" key="1">
    <source>
        <dbReference type="SAM" id="Phobius"/>
    </source>
</evidence>
<name>A0A1J1IV50_9DIPT</name>
<accession>A0A1J1IV50</accession>
<evidence type="ECO:0000313" key="2">
    <source>
        <dbReference type="EMBL" id="CRL03586.1"/>
    </source>
</evidence>
<feature type="transmembrane region" description="Helical" evidence="1">
    <location>
        <begin position="93"/>
        <end position="111"/>
    </location>
</feature>
<evidence type="ECO:0000313" key="3">
    <source>
        <dbReference type="Proteomes" id="UP000183832"/>
    </source>
</evidence>
<organism evidence="2 3">
    <name type="scientific">Clunio marinus</name>
    <dbReference type="NCBI Taxonomy" id="568069"/>
    <lineage>
        <taxon>Eukaryota</taxon>
        <taxon>Metazoa</taxon>
        <taxon>Ecdysozoa</taxon>
        <taxon>Arthropoda</taxon>
        <taxon>Hexapoda</taxon>
        <taxon>Insecta</taxon>
        <taxon>Pterygota</taxon>
        <taxon>Neoptera</taxon>
        <taxon>Endopterygota</taxon>
        <taxon>Diptera</taxon>
        <taxon>Nematocera</taxon>
        <taxon>Chironomoidea</taxon>
        <taxon>Chironomidae</taxon>
        <taxon>Clunio</taxon>
    </lineage>
</organism>